<dbReference type="SUPFAM" id="SSF116734">
    <property type="entry name" value="DNA methylase specificity domain"/>
    <property type="match status" value="2"/>
</dbReference>
<feature type="domain" description="Type I restriction modification DNA specificity" evidence="6">
    <location>
        <begin position="101"/>
        <end position="181"/>
    </location>
</feature>
<dbReference type="RefSeq" id="WP_191255573.1">
    <property type="nucleotide sequence ID" value="NZ_BNAY01000003.1"/>
</dbReference>
<dbReference type="EMBL" id="BNAY01000003">
    <property type="protein sequence ID" value="GHH18031.1"/>
    <property type="molecule type" value="Genomic_DNA"/>
</dbReference>
<evidence type="ECO:0000256" key="1">
    <source>
        <dbReference type="ARBA" id="ARBA00010923"/>
    </source>
</evidence>
<dbReference type="Pfam" id="PF01420">
    <property type="entry name" value="Methylase_S"/>
    <property type="match status" value="1"/>
</dbReference>
<reference evidence="8" key="1">
    <citation type="journal article" date="2019" name="Int. J. Syst. Evol. Microbiol.">
        <title>The Global Catalogue of Microorganisms (GCM) 10K type strain sequencing project: providing services to taxonomists for standard genome sequencing and annotation.</title>
        <authorList>
            <consortium name="The Broad Institute Genomics Platform"/>
            <consortium name="The Broad Institute Genome Sequencing Center for Infectious Disease"/>
            <person name="Wu L."/>
            <person name="Ma J."/>
        </authorList>
    </citation>
    <scope>NUCLEOTIDE SEQUENCE [LARGE SCALE GENOMIC DNA]</scope>
    <source>
        <strain evidence="8">CGMCC 4.7683</strain>
    </source>
</reference>
<gene>
    <name evidence="7" type="ORF">GCM10017790_35700</name>
</gene>
<evidence type="ECO:0000313" key="7">
    <source>
        <dbReference type="EMBL" id="GHH18031.1"/>
    </source>
</evidence>
<evidence type="ECO:0000256" key="3">
    <source>
        <dbReference type="ARBA" id="ARBA00023125"/>
    </source>
</evidence>
<name>A0ABQ3LL25_9PSEU</name>
<keyword evidence="8" id="KW-1185">Reference proteome</keyword>
<comment type="caution">
    <text evidence="7">The sequence shown here is derived from an EMBL/GenBank/DDBJ whole genome shotgun (WGS) entry which is preliminary data.</text>
</comment>
<keyword evidence="3" id="KW-0238">DNA-binding</keyword>
<dbReference type="InterPro" id="IPR051212">
    <property type="entry name" value="Type-I_RE_S_subunit"/>
</dbReference>
<dbReference type="Gene3D" id="3.90.220.20">
    <property type="entry name" value="DNA methylase specificity domains"/>
    <property type="match status" value="2"/>
</dbReference>
<sequence>MTDLPPGWEWTTLEELASPEPRSITDGPFGSNLKSSHYTASGARVFRLQNIGDGVFRDEKAYISLEHFEQLRAHEAREGDLLFASLGEAPPRACLVPRLNEPAIVKADCIRIRLSPHVDPQWVLYTLLSPATKRHAGALIKGVGRPRLGLQQIRSIPIPLPPLNEQRRIVATLEDHLSRIEAGDASLARSESQLAKLKDAAIDSLLTKLSTAPRRPLGDLLRTPLRNGYSGRAAEDGTGVRTLTLSAVTKGEFSDRNTKIAVIKDRDISDLWIEPGDIFVQRSNTPELVGTCAIYKGKSDWAIFPDLLIRVRTNEEVSPEFVYLVLSSSSAHDTLKKAAKGLAGSMPKIDQGTLARLDIPVPPVEVQIDTVRQAGVLTSSLGHLKVSLATSRTRGQLLRKSLLNDAFTGQLVRQDLDDEPASTLLARINAERAAQSKPKRTRKTKPVQETLL</sequence>
<organism evidence="7 8">
    <name type="scientific">Amycolatopsis oliviviridis</name>
    <dbReference type="NCBI Taxonomy" id="1471590"/>
    <lineage>
        <taxon>Bacteria</taxon>
        <taxon>Bacillati</taxon>
        <taxon>Actinomycetota</taxon>
        <taxon>Actinomycetes</taxon>
        <taxon>Pseudonocardiales</taxon>
        <taxon>Pseudonocardiaceae</taxon>
        <taxon>Amycolatopsis</taxon>
    </lineage>
</organism>
<dbReference type="CDD" id="cd17261">
    <property type="entry name" value="RMtype1_S_EcoKI-TRD2-CR2_like"/>
    <property type="match status" value="1"/>
</dbReference>
<dbReference type="PANTHER" id="PTHR43140">
    <property type="entry name" value="TYPE-1 RESTRICTION ENZYME ECOKI SPECIFICITY PROTEIN"/>
    <property type="match status" value="1"/>
</dbReference>
<evidence type="ECO:0000256" key="2">
    <source>
        <dbReference type="ARBA" id="ARBA00022747"/>
    </source>
</evidence>
<evidence type="ECO:0000259" key="6">
    <source>
        <dbReference type="Pfam" id="PF01420"/>
    </source>
</evidence>
<evidence type="ECO:0000313" key="8">
    <source>
        <dbReference type="Proteomes" id="UP000635387"/>
    </source>
</evidence>
<accession>A0ABQ3LL25</accession>
<comment type="subunit">
    <text evidence="4">The methyltransferase is composed of M and S polypeptides.</text>
</comment>
<dbReference type="InterPro" id="IPR044946">
    <property type="entry name" value="Restrct_endonuc_typeI_TRD_sf"/>
</dbReference>
<dbReference type="Proteomes" id="UP000635387">
    <property type="component" value="Unassembled WGS sequence"/>
</dbReference>
<evidence type="ECO:0000256" key="4">
    <source>
        <dbReference type="ARBA" id="ARBA00038652"/>
    </source>
</evidence>
<evidence type="ECO:0000256" key="5">
    <source>
        <dbReference type="SAM" id="MobiDB-lite"/>
    </source>
</evidence>
<protein>
    <recommendedName>
        <fullName evidence="6">Type I restriction modification DNA specificity domain-containing protein</fullName>
    </recommendedName>
</protein>
<keyword evidence="2" id="KW-0680">Restriction system</keyword>
<dbReference type="InterPro" id="IPR000055">
    <property type="entry name" value="Restrct_endonuc_typeI_TRD"/>
</dbReference>
<dbReference type="PANTHER" id="PTHR43140:SF1">
    <property type="entry name" value="TYPE I RESTRICTION ENZYME ECOKI SPECIFICITY SUBUNIT"/>
    <property type="match status" value="1"/>
</dbReference>
<proteinExistence type="inferred from homology"/>
<comment type="similarity">
    <text evidence="1">Belongs to the type-I restriction system S methylase family.</text>
</comment>
<feature type="region of interest" description="Disordered" evidence="5">
    <location>
        <begin position="432"/>
        <end position="452"/>
    </location>
</feature>